<evidence type="ECO:0000313" key="2">
    <source>
        <dbReference type="Proteomes" id="UP000827986"/>
    </source>
</evidence>
<dbReference type="AlphaFoldDB" id="A0A9D3XVZ5"/>
<sequence>MGCWVGGGVGVPPAAGRIVMAAAQERLSLLLGSYCTKGDWPKLHYGAKILLFLLGPQAPAELGWAENPSTQAASGPLLILPPGVPTQPAAQAPCWQVISTSLLKPCYTCGSLGTAGLPRARRCWVLEKSRWGLEPGARQLLLSPQCVRQPPVLWAIRDKQHRVTLFSGERFVSWLQLNNFSPLGHACRDRETFLLPRGRVGERTDAELHRNEGEWASLMLTLLCSNGRRFLAWQGSGPGPSLGGGSGVEAILRQR</sequence>
<accession>A0A9D3XVZ5</accession>
<evidence type="ECO:0000313" key="1">
    <source>
        <dbReference type="EMBL" id="KAH1187864.1"/>
    </source>
</evidence>
<name>A0A9D3XVZ5_9SAUR</name>
<comment type="caution">
    <text evidence="1">The sequence shown here is derived from an EMBL/GenBank/DDBJ whole genome shotgun (WGS) entry which is preliminary data.</text>
</comment>
<protein>
    <submittedName>
        <fullName evidence="1">Uncharacterized protein</fullName>
    </submittedName>
</protein>
<reference evidence="1" key="1">
    <citation type="submission" date="2021-09" db="EMBL/GenBank/DDBJ databases">
        <title>The genome of Mauremys mutica provides insights into the evolution of semi-aquatic lifestyle.</title>
        <authorList>
            <person name="Gong S."/>
            <person name="Gao Y."/>
        </authorList>
    </citation>
    <scope>NUCLEOTIDE SEQUENCE</scope>
    <source>
        <strain evidence="1">MM-2020</strain>
        <tissue evidence="1">Muscle</tissue>
    </source>
</reference>
<keyword evidence="2" id="KW-1185">Reference proteome</keyword>
<dbReference type="EMBL" id="JAHDVG010000463">
    <property type="protein sequence ID" value="KAH1187864.1"/>
    <property type="molecule type" value="Genomic_DNA"/>
</dbReference>
<dbReference type="Proteomes" id="UP000827986">
    <property type="component" value="Unassembled WGS sequence"/>
</dbReference>
<organism evidence="1 2">
    <name type="scientific">Mauremys mutica</name>
    <name type="common">yellowpond turtle</name>
    <dbReference type="NCBI Taxonomy" id="74926"/>
    <lineage>
        <taxon>Eukaryota</taxon>
        <taxon>Metazoa</taxon>
        <taxon>Chordata</taxon>
        <taxon>Craniata</taxon>
        <taxon>Vertebrata</taxon>
        <taxon>Euteleostomi</taxon>
        <taxon>Archelosauria</taxon>
        <taxon>Testudinata</taxon>
        <taxon>Testudines</taxon>
        <taxon>Cryptodira</taxon>
        <taxon>Durocryptodira</taxon>
        <taxon>Testudinoidea</taxon>
        <taxon>Geoemydidae</taxon>
        <taxon>Geoemydinae</taxon>
        <taxon>Mauremys</taxon>
    </lineage>
</organism>
<proteinExistence type="predicted"/>
<gene>
    <name evidence="1" type="ORF">KIL84_020613</name>
</gene>